<dbReference type="InterPro" id="IPR050091">
    <property type="entry name" value="PKS_NRPS_Biosynth_Enz"/>
</dbReference>
<dbReference type="EMBL" id="FMIC01000002">
    <property type="protein sequence ID" value="SCL71909.1"/>
    <property type="molecule type" value="Genomic_DNA"/>
</dbReference>
<dbReference type="PANTHER" id="PTHR43775">
    <property type="entry name" value="FATTY ACID SYNTHASE"/>
    <property type="match status" value="1"/>
</dbReference>
<dbReference type="InterPro" id="IPR014030">
    <property type="entry name" value="Ketoacyl_synth_N"/>
</dbReference>
<evidence type="ECO:0000256" key="4">
    <source>
        <dbReference type="RuleBase" id="RU003694"/>
    </source>
</evidence>
<dbReference type="GO" id="GO:0005886">
    <property type="term" value="C:plasma membrane"/>
    <property type="evidence" value="ECO:0007669"/>
    <property type="project" value="TreeGrafter"/>
</dbReference>
<dbReference type="InterPro" id="IPR001227">
    <property type="entry name" value="Ac_transferase_dom_sf"/>
</dbReference>
<dbReference type="Proteomes" id="UP000199343">
    <property type="component" value="Unassembled WGS sequence"/>
</dbReference>
<evidence type="ECO:0000256" key="2">
    <source>
        <dbReference type="ARBA" id="ARBA00022553"/>
    </source>
</evidence>
<keyword evidence="1" id="KW-0596">Phosphopantetheine</keyword>
<dbReference type="RefSeq" id="WP_091630693.1">
    <property type="nucleotide sequence ID" value="NZ_FMIC01000002.1"/>
</dbReference>
<dbReference type="Pfam" id="PF00109">
    <property type="entry name" value="ketoacyl-synt"/>
    <property type="match status" value="1"/>
</dbReference>
<evidence type="ECO:0000313" key="7">
    <source>
        <dbReference type="Proteomes" id="UP000199343"/>
    </source>
</evidence>
<name>A0A1C6VZY2_9ACTN</name>
<dbReference type="GO" id="GO:0071770">
    <property type="term" value="P:DIM/DIP cell wall layer assembly"/>
    <property type="evidence" value="ECO:0007669"/>
    <property type="project" value="TreeGrafter"/>
</dbReference>
<dbReference type="PROSITE" id="PS00606">
    <property type="entry name" value="KS3_1"/>
    <property type="match status" value="1"/>
</dbReference>
<accession>A0A1C6VZY2</accession>
<dbReference type="Pfam" id="PF02801">
    <property type="entry name" value="Ketoacyl-synt_C"/>
    <property type="match status" value="1"/>
</dbReference>
<dbReference type="PROSITE" id="PS52004">
    <property type="entry name" value="KS3_2"/>
    <property type="match status" value="1"/>
</dbReference>
<dbReference type="Gene3D" id="3.40.47.10">
    <property type="match status" value="1"/>
</dbReference>
<dbReference type="PANTHER" id="PTHR43775:SF37">
    <property type="entry name" value="SI:DKEY-61P9.11"/>
    <property type="match status" value="1"/>
</dbReference>
<dbReference type="SUPFAM" id="SSF53901">
    <property type="entry name" value="Thiolase-like"/>
    <property type="match status" value="1"/>
</dbReference>
<feature type="domain" description="Ketosynthase family 3 (KS3)" evidence="5">
    <location>
        <begin position="7"/>
        <end position="436"/>
    </location>
</feature>
<organism evidence="6 7">
    <name type="scientific">Micromonospora peucetia</name>
    <dbReference type="NCBI Taxonomy" id="47871"/>
    <lineage>
        <taxon>Bacteria</taxon>
        <taxon>Bacillati</taxon>
        <taxon>Actinomycetota</taxon>
        <taxon>Actinomycetes</taxon>
        <taxon>Micromonosporales</taxon>
        <taxon>Micromonosporaceae</taxon>
        <taxon>Micromonospora</taxon>
    </lineage>
</organism>
<dbReference type="OrthoDB" id="9778690at2"/>
<dbReference type="SUPFAM" id="SSF52151">
    <property type="entry name" value="FabD/lysophospholipase-like"/>
    <property type="match status" value="1"/>
</dbReference>
<dbReference type="CDD" id="cd00833">
    <property type="entry name" value="PKS"/>
    <property type="match status" value="1"/>
</dbReference>
<dbReference type="InterPro" id="IPR018201">
    <property type="entry name" value="Ketoacyl_synth_AS"/>
</dbReference>
<protein>
    <submittedName>
        <fullName evidence="6">Ketoacyl-synthetase C-terminal extension</fullName>
    </submittedName>
</protein>
<dbReference type="GO" id="GO:0004312">
    <property type="term" value="F:fatty acid synthase activity"/>
    <property type="evidence" value="ECO:0007669"/>
    <property type="project" value="TreeGrafter"/>
</dbReference>
<dbReference type="InterPro" id="IPR032821">
    <property type="entry name" value="PKS_assoc"/>
</dbReference>
<dbReference type="Gene3D" id="1.10.1240.100">
    <property type="match status" value="1"/>
</dbReference>
<comment type="similarity">
    <text evidence="4">Belongs to the thiolase-like superfamily. Beta-ketoacyl-ACP synthases family.</text>
</comment>
<dbReference type="Gene3D" id="3.40.366.10">
    <property type="entry name" value="Malonyl-Coenzyme A Acyl Carrier Protein, domain 2"/>
    <property type="match status" value="1"/>
</dbReference>
<dbReference type="SMART" id="SM00825">
    <property type="entry name" value="PKS_KS"/>
    <property type="match status" value="1"/>
</dbReference>
<dbReference type="InterPro" id="IPR020841">
    <property type="entry name" value="PKS_Beta-ketoAc_synthase_dom"/>
</dbReference>
<sequence>MAEPDDSAAVAVVGMAVRVPGAERDLDLFWHHVIHGIDAVTFFTREQLLGWGVPKDMVERPEFVPARAVLRDADCFDHRLFSYSPSDSALMDPQQRILLECAWAALEHAGQPPVAADGNRIGVYVGTGLNVYLLDNVWPDERAVEAAGGLGLIIGSDKDFAGTRIAYKLNLQGPALTLQTACSTSLVAVHQATQALLTYDADVALAGGATVAPPTRRGHLHEPGGIFSADGRCRAFDAAADGTVPGDGAGVVVLKRLDDALRDGDTVHAVIRGSAVNNDGARKAGFTAPGPTGQADVISAALSVADVDPDTVGLVETHGTGTALGDPIEVAALRQVFDSDRPDRAPCALGATKSVVGHLDTAAGVIGLIKTVLALKHRVIPPIAHLATPNPAVRLDGSVFELPTAARPWQPIDGVRRAGVSAFGIGGTNAHVVLEEAPPARPRPRRHVTELVLVSAKTAVVAQASLDRVAGCVAGTAPGELADLAYTLRTGRAELPWRAAFLTGAHGSPPTLRQVDAKARARGVALHLTGAGELTGNRPNYDADPVYRRVVDEGVALLRGRDLDETVRECCTRLLACVGLARSLRSRGVAPRAVAGAGIGAVACAVVAGIMSVADAVELVCGADGAGIHLGPAELPVHVPGGAPPTGHAALAYWRAQAAGPAGPATPPDLDQVLWIEVGTSVTAHLGPEQPALPTDRHARLLATVGALWQLGVAGAWDPGHDTGRRRLPAPTYPFAATRHYLDAPATRLETGRHH</sequence>
<evidence type="ECO:0000259" key="5">
    <source>
        <dbReference type="PROSITE" id="PS52004"/>
    </source>
</evidence>
<evidence type="ECO:0000256" key="1">
    <source>
        <dbReference type="ARBA" id="ARBA00022450"/>
    </source>
</evidence>
<dbReference type="STRING" id="47871.GA0070608_4792"/>
<dbReference type="GO" id="GO:0005737">
    <property type="term" value="C:cytoplasm"/>
    <property type="evidence" value="ECO:0007669"/>
    <property type="project" value="TreeGrafter"/>
</dbReference>
<dbReference type="AlphaFoldDB" id="A0A1C6VZY2"/>
<gene>
    <name evidence="6" type="ORF">GA0070608_4792</name>
</gene>
<reference evidence="6 7" key="1">
    <citation type="submission" date="2016-06" db="EMBL/GenBank/DDBJ databases">
        <authorList>
            <person name="Kjaerup R.B."/>
            <person name="Dalgaard T.S."/>
            <person name="Juul-Madsen H.R."/>
        </authorList>
    </citation>
    <scope>NUCLEOTIDE SEQUENCE [LARGE SCALE GENOMIC DNA]</scope>
    <source>
        <strain evidence="6 7">DSM 43363</strain>
    </source>
</reference>
<evidence type="ECO:0000313" key="6">
    <source>
        <dbReference type="EMBL" id="SCL71909.1"/>
    </source>
</evidence>
<keyword evidence="2" id="KW-0597">Phosphoprotein</keyword>
<dbReference type="InterPro" id="IPR016035">
    <property type="entry name" value="Acyl_Trfase/lysoPLipase"/>
</dbReference>
<dbReference type="Pfam" id="PF16197">
    <property type="entry name" value="KAsynt_C_assoc"/>
    <property type="match status" value="1"/>
</dbReference>
<dbReference type="GO" id="GO:0006633">
    <property type="term" value="P:fatty acid biosynthetic process"/>
    <property type="evidence" value="ECO:0007669"/>
    <property type="project" value="InterPro"/>
</dbReference>
<dbReference type="InterPro" id="IPR016039">
    <property type="entry name" value="Thiolase-like"/>
</dbReference>
<proteinExistence type="inferred from homology"/>
<dbReference type="Gene3D" id="3.30.70.3290">
    <property type="match status" value="1"/>
</dbReference>
<keyword evidence="3 4" id="KW-0808">Transferase</keyword>
<dbReference type="GO" id="GO:0004315">
    <property type="term" value="F:3-oxoacyl-[acyl-carrier-protein] synthase activity"/>
    <property type="evidence" value="ECO:0007669"/>
    <property type="project" value="InterPro"/>
</dbReference>
<dbReference type="InterPro" id="IPR014031">
    <property type="entry name" value="Ketoacyl_synth_C"/>
</dbReference>
<evidence type="ECO:0000256" key="3">
    <source>
        <dbReference type="ARBA" id="ARBA00022679"/>
    </source>
</evidence>